<evidence type="ECO:0008006" key="4">
    <source>
        <dbReference type="Google" id="ProtNLM"/>
    </source>
</evidence>
<keyword evidence="1" id="KW-1133">Transmembrane helix</keyword>
<comment type="caution">
    <text evidence="2">The sequence shown here is derived from an EMBL/GenBank/DDBJ whole genome shotgun (WGS) entry which is preliminary data.</text>
</comment>
<sequence length="186" mass="20572">MFSVAEVFGVIALILNFIAYRQGTANRYRIVSAIALGSLSIHFFMLDAIAGGIVTGIAVLRNFIALRWQGPLVLWGFVALNIVFLIIEWRFPIATLDFSLSGVAIGFSDQPSHWSIWIAYASSIIFTVGSIKLNDPTLIRRWFLLAEFLGLVYAIIVGSVSGTVFNIVNLSSIILKLLQDRKAQHL</sequence>
<dbReference type="STRING" id="1517416.IDAT_01505"/>
<feature type="transmembrane region" description="Helical" evidence="1">
    <location>
        <begin position="39"/>
        <end position="60"/>
    </location>
</feature>
<proteinExistence type="predicted"/>
<organism evidence="2 3">
    <name type="scientific">Pseudidiomarina atlantica</name>
    <dbReference type="NCBI Taxonomy" id="1517416"/>
    <lineage>
        <taxon>Bacteria</taxon>
        <taxon>Pseudomonadati</taxon>
        <taxon>Pseudomonadota</taxon>
        <taxon>Gammaproteobacteria</taxon>
        <taxon>Alteromonadales</taxon>
        <taxon>Idiomarinaceae</taxon>
        <taxon>Pseudidiomarina</taxon>
    </lineage>
</organism>
<dbReference type="InterPro" id="IPR019629">
    <property type="entry name" value="Uncharacterised_HI1736/YgjV"/>
</dbReference>
<dbReference type="eggNOG" id="ENOG5032RBS">
    <property type="taxonomic scope" value="Bacteria"/>
</dbReference>
<feature type="transmembrane region" description="Helical" evidence="1">
    <location>
        <begin position="72"/>
        <end position="91"/>
    </location>
</feature>
<protein>
    <recommendedName>
        <fullName evidence="4">YgjV family protein</fullName>
    </recommendedName>
</protein>
<name>A0A094IVG5_9GAMM</name>
<dbReference type="AlphaFoldDB" id="A0A094IVG5"/>
<evidence type="ECO:0000313" key="3">
    <source>
        <dbReference type="Proteomes" id="UP000053718"/>
    </source>
</evidence>
<gene>
    <name evidence="2" type="ORF">IDAT_01505</name>
</gene>
<feature type="transmembrane region" description="Helical" evidence="1">
    <location>
        <begin position="111"/>
        <end position="131"/>
    </location>
</feature>
<accession>A0A094IVG5</accession>
<dbReference type="EMBL" id="JPIN01000001">
    <property type="protein sequence ID" value="KFZ29799.1"/>
    <property type="molecule type" value="Genomic_DNA"/>
</dbReference>
<dbReference type="RefSeq" id="WP_034729569.1">
    <property type="nucleotide sequence ID" value="NZ_JPIN01000001.1"/>
</dbReference>
<dbReference type="Pfam" id="PF10688">
    <property type="entry name" value="Imp-YgjV"/>
    <property type="match status" value="1"/>
</dbReference>
<keyword evidence="3" id="KW-1185">Reference proteome</keyword>
<keyword evidence="1" id="KW-0472">Membrane</keyword>
<feature type="transmembrane region" description="Helical" evidence="1">
    <location>
        <begin position="143"/>
        <end position="168"/>
    </location>
</feature>
<dbReference type="OrthoDB" id="6240152at2"/>
<evidence type="ECO:0000313" key="2">
    <source>
        <dbReference type="EMBL" id="KFZ29799.1"/>
    </source>
</evidence>
<evidence type="ECO:0000256" key="1">
    <source>
        <dbReference type="SAM" id="Phobius"/>
    </source>
</evidence>
<keyword evidence="1" id="KW-0812">Transmembrane</keyword>
<dbReference type="Proteomes" id="UP000053718">
    <property type="component" value="Unassembled WGS sequence"/>
</dbReference>
<reference evidence="2 3" key="1">
    <citation type="submission" date="2014-06" db="EMBL/GenBank/DDBJ databases">
        <title>Draft genome sequence of Idiomarina sp. MCCC 1A10513.</title>
        <authorList>
            <person name="Du J."/>
            <person name="Lai Q."/>
            <person name="Shao Z."/>
        </authorList>
    </citation>
    <scope>NUCLEOTIDE SEQUENCE [LARGE SCALE GENOMIC DNA]</scope>
    <source>
        <strain evidence="2 3">MCCC 1A10513</strain>
    </source>
</reference>